<dbReference type="InterPro" id="IPR052887">
    <property type="entry name" value="FLYWCH-type_ZF"/>
</dbReference>
<sequence length="493" mass="55433">MDSQSNFETPRIIETERGKRKLAYQGHMYTQDRKNSSGTVQFWRCEFKDKCKARLHTAVGTDEIVKSIGEHSDAADAAFVEVVASNSGLRRRALTTQEAPAQLLNYFTAGLTVAGQGCLPKHESIKRRINRLRGQNSQAPACPNDRASIVLPEAYTTYECESGSSERFLLGDSGIGDEERILAFGRETASSWVGYVQRLYVDGTLSLAPDQFAQVFVILADRGGYAIPLCYALLPNKSENSYRRMIDLVMGAFPSLNPASIAMDFEMAVINAFIAAFPNAEIHGCLFHLVKNVKKKLSSLNLLQRYNADSNFSLWSRMIPAMAFVREDLLDRSMMALLEVLPEELKPVYTYFELTYVGRILSVRLDGSVIRDSPLFSSDMWSVHERTLNGESRTNNFAEAAHRKLQGAFGVCHPSIWKFIDGLRHVQHKADAELERYNIGSAPAPKRRRYLNTDANLLELVRTIENREPVAFLRGIANNFLMDNWKNLVILVS</sequence>
<evidence type="ECO:0000259" key="5">
    <source>
        <dbReference type="Pfam" id="PF10551"/>
    </source>
</evidence>
<proteinExistence type="predicted"/>
<evidence type="ECO:0000313" key="7">
    <source>
        <dbReference type="RefSeq" id="XP_018493659.1"/>
    </source>
</evidence>
<keyword evidence="1" id="KW-0479">Metal-binding</keyword>
<accession>A0AAJ7L2C9</accession>
<feature type="domain" description="MULE transposase" evidence="5">
    <location>
        <begin position="211"/>
        <end position="292"/>
    </location>
</feature>
<organism evidence="6 7">
    <name type="scientific">Galendromus occidentalis</name>
    <name type="common">western predatory mite</name>
    <dbReference type="NCBI Taxonomy" id="34638"/>
    <lineage>
        <taxon>Eukaryota</taxon>
        <taxon>Metazoa</taxon>
        <taxon>Ecdysozoa</taxon>
        <taxon>Arthropoda</taxon>
        <taxon>Chelicerata</taxon>
        <taxon>Arachnida</taxon>
        <taxon>Acari</taxon>
        <taxon>Parasitiformes</taxon>
        <taxon>Mesostigmata</taxon>
        <taxon>Gamasina</taxon>
        <taxon>Phytoseioidea</taxon>
        <taxon>Phytoseiidae</taxon>
        <taxon>Typhlodrominae</taxon>
        <taxon>Galendromus</taxon>
    </lineage>
</organism>
<evidence type="ECO:0000256" key="3">
    <source>
        <dbReference type="ARBA" id="ARBA00022833"/>
    </source>
</evidence>
<evidence type="ECO:0000313" key="6">
    <source>
        <dbReference type="Proteomes" id="UP000694867"/>
    </source>
</evidence>
<dbReference type="Proteomes" id="UP000694867">
    <property type="component" value="Unplaced"/>
</dbReference>
<dbReference type="KEGG" id="goe:108863681"/>
<dbReference type="GO" id="GO:0045892">
    <property type="term" value="P:negative regulation of DNA-templated transcription"/>
    <property type="evidence" value="ECO:0007669"/>
    <property type="project" value="TreeGrafter"/>
</dbReference>
<protein>
    <submittedName>
        <fullName evidence="7">Uncharacterized protein LOC108863681</fullName>
    </submittedName>
</protein>
<dbReference type="InterPro" id="IPR007588">
    <property type="entry name" value="Znf_FLYWCH"/>
</dbReference>
<dbReference type="RefSeq" id="XP_018493659.1">
    <property type="nucleotide sequence ID" value="XM_018638143.1"/>
</dbReference>
<evidence type="ECO:0000259" key="4">
    <source>
        <dbReference type="Pfam" id="PF04500"/>
    </source>
</evidence>
<gene>
    <name evidence="7" type="primary">LOC108863681</name>
</gene>
<dbReference type="Pfam" id="PF10551">
    <property type="entry name" value="MULE"/>
    <property type="match status" value="1"/>
</dbReference>
<dbReference type="GO" id="GO:0043565">
    <property type="term" value="F:sequence-specific DNA binding"/>
    <property type="evidence" value="ECO:0007669"/>
    <property type="project" value="TreeGrafter"/>
</dbReference>
<feature type="domain" description="FLYWCH-type" evidence="4">
    <location>
        <begin position="13"/>
        <end position="71"/>
    </location>
</feature>
<keyword evidence="6" id="KW-1185">Reference proteome</keyword>
<dbReference type="GO" id="GO:0005634">
    <property type="term" value="C:nucleus"/>
    <property type="evidence" value="ECO:0007669"/>
    <property type="project" value="TreeGrafter"/>
</dbReference>
<reference evidence="7" key="1">
    <citation type="submission" date="2025-08" db="UniProtKB">
        <authorList>
            <consortium name="RefSeq"/>
        </authorList>
    </citation>
    <scope>IDENTIFICATION</scope>
</reference>
<dbReference type="Pfam" id="PF04500">
    <property type="entry name" value="FLYWCH"/>
    <property type="match status" value="1"/>
</dbReference>
<name>A0AAJ7L2C9_9ACAR</name>
<dbReference type="PANTHER" id="PTHR37975">
    <property type="entry name" value="FLYWCH ZINC FINGER TRANSCRIPTION FACTOR HOMOLOG"/>
    <property type="match status" value="1"/>
</dbReference>
<keyword evidence="3" id="KW-0862">Zinc</keyword>
<dbReference type="GO" id="GO:0008270">
    <property type="term" value="F:zinc ion binding"/>
    <property type="evidence" value="ECO:0007669"/>
    <property type="project" value="UniProtKB-KW"/>
</dbReference>
<dbReference type="GeneID" id="108863681"/>
<dbReference type="GO" id="GO:0003700">
    <property type="term" value="F:DNA-binding transcription factor activity"/>
    <property type="evidence" value="ECO:0007669"/>
    <property type="project" value="TreeGrafter"/>
</dbReference>
<evidence type="ECO:0000256" key="2">
    <source>
        <dbReference type="ARBA" id="ARBA00022771"/>
    </source>
</evidence>
<dbReference type="Gene3D" id="2.20.25.240">
    <property type="match status" value="1"/>
</dbReference>
<evidence type="ECO:0000256" key="1">
    <source>
        <dbReference type="ARBA" id="ARBA00022723"/>
    </source>
</evidence>
<dbReference type="AlphaFoldDB" id="A0AAJ7L2C9"/>
<dbReference type="InterPro" id="IPR018289">
    <property type="entry name" value="MULE_transposase_dom"/>
</dbReference>
<keyword evidence="2" id="KW-0863">Zinc-finger</keyword>